<name>A0ABR3VKF8_9PEZI</name>
<proteinExistence type="predicted"/>
<keyword evidence="4" id="KW-1185">Reference proteome</keyword>
<evidence type="ECO:0000256" key="2">
    <source>
        <dbReference type="SAM" id="Phobius"/>
    </source>
</evidence>
<keyword evidence="2" id="KW-0812">Transmembrane</keyword>
<reference evidence="3 4" key="1">
    <citation type="journal article" date="2024" name="Commun. Biol.">
        <title>Comparative genomic analysis of thermophilic fungi reveals convergent evolutionary adaptations and gene losses.</title>
        <authorList>
            <person name="Steindorff A.S."/>
            <person name="Aguilar-Pontes M.V."/>
            <person name="Robinson A.J."/>
            <person name="Andreopoulos B."/>
            <person name="LaButti K."/>
            <person name="Kuo A."/>
            <person name="Mondo S."/>
            <person name="Riley R."/>
            <person name="Otillar R."/>
            <person name="Haridas S."/>
            <person name="Lipzen A."/>
            <person name="Grimwood J."/>
            <person name="Schmutz J."/>
            <person name="Clum A."/>
            <person name="Reid I.D."/>
            <person name="Moisan M.C."/>
            <person name="Butler G."/>
            <person name="Nguyen T.T.M."/>
            <person name="Dewar K."/>
            <person name="Conant G."/>
            <person name="Drula E."/>
            <person name="Henrissat B."/>
            <person name="Hansel C."/>
            <person name="Singer S."/>
            <person name="Hutchinson M.I."/>
            <person name="de Vries R.P."/>
            <person name="Natvig D.O."/>
            <person name="Powell A.J."/>
            <person name="Tsang A."/>
            <person name="Grigoriev I.V."/>
        </authorList>
    </citation>
    <scope>NUCLEOTIDE SEQUENCE [LARGE SCALE GENOMIC DNA]</scope>
    <source>
        <strain evidence="3 4">ATCC 24622</strain>
    </source>
</reference>
<feature type="compositionally biased region" description="Polar residues" evidence="1">
    <location>
        <begin position="112"/>
        <end position="122"/>
    </location>
</feature>
<gene>
    <name evidence="3" type="ORF">VTK73DRAFT_3131</name>
</gene>
<accession>A0ABR3VKF8</accession>
<dbReference type="EMBL" id="JAZHXJ010001957">
    <property type="protein sequence ID" value="KAL1842384.1"/>
    <property type="molecule type" value="Genomic_DNA"/>
</dbReference>
<dbReference type="Proteomes" id="UP001586593">
    <property type="component" value="Unassembled WGS sequence"/>
</dbReference>
<evidence type="ECO:0000313" key="4">
    <source>
        <dbReference type="Proteomes" id="UP001586593"/>
    </source>
</evidence>
<feature type="transmembrane region" description="Helical" evidence="2">
    <location>
        <begin position="179"/>
        <end position="209"/>
    </location>
</feature>
<feature type="region of interest" description="Disordered" evidence="1">
    <location>
        <begin position="103"/>
        <end position="122"/>
    </location>
</feature>
<keyword evidence="2" id="KW-1133">Transmembrane helix</keyword>
<evidence type="ECO:0000313" key="3">
    <source>
        <dbReference type="EMBL" id="KAL1842384.1"/>
    </source>
</evidence>
<evidence type="ECO:0000256" key="1">
    <source>
        <dbReference type="SAM" id="MobiDB-lite"/>
    </source>
</evidence>
<organism evidence="3 4">
    <name type="scientific">Phialemonium thermophilum</name>
    <dbReference type="NCBI Taxonomy" id="223376"/>
    <lineage>
        <taxon>Eukaryota</taxon>
        <taxon>Fungi</taxon>
        <taxon>Dikarya</taxon>
        <taxon>Ascomycota</taxon>
        <taxon>Pezizomycotina</taxon>
        <taxon>Sordariomycetes</taxon>
        <taxon>Sordariomycetidae</taxon>
        <taxon>Cephalothecales</taxon>
        <taxon>Cephalothecaceae</taxon>
        <taxon>Phialemonium</taxon>
    </lineage>
</organism>
<comment type="caution">
    <text evidence="3">The sequence shown here is derived from an EMBL/GenBank/DDBJ whole genome shotgun (WGS) entry which is preliminary data.</text>
</comment>
<sequence length="261" mass="29439">MMGGAARCSSHNSVDRAWNTQFGDPVVCSTFRQEPRGKRNRLDCVTTQEKHHQVACRPRPCQAGRLIRSHPFVRENVDDHVPLSTYPKATAQLRFAQGVPPYQRARKRANDTTRTLMKQSGSTSVRMDGRSSLVLPPILETAHGGGTSADQPLPQPQVSTYKPLHVRVHWSYLGPPDGVLWLLLIPPLAVFPFVLFSFLFPFFFFFFVLSPRRNKRSTFWNRTYHRPRSRGGPYRPAVGGCLRTLPRPGQAGSLGLPSRRP</sequence>
<keyword evidence="2" id="KW-0472">Membrane</keyword>
<protein>
    <submittedName>
        <fullName evidence="3">Uncharacterized protein</fullName>
    </submittedName>
</protein>